<dbReference type="PANTHER" id="PTHR47331:SF5">
    <property type="entry name" value="RIBONUCLEASE H"/>
    <property type="match status" value="1"/>
</dbReference>
<sequence>MSESELKNQRGSYKRRFTVFGNYLSPMKPSELTPCQVMELQLRTEKIESLYAEFDSVQLQLECMSETPEAEAAERSSVETQYFSLMAMAKYMINSFAKSDDCESKSSRSSNRNQLVKLPTIQLPKFTGLYDNWLEFRDTFSSLIHDNDNIDEINKFHYLRSSLEGSAAVVIQAIEFSSQNYKVAWDLLCERFDNKRLLIQNHESSSSLKRMIDTINKNIRALSTLGEPVDSWDTLLIHIISQKLDTKTFREWEECKGRFDKTTSISFSKFMEFLRNRADLIETLELSHNVTINRGSNAHANKNNHKLKAMVSLDNTNTSSSSTCCPRCSGNHHLNVCSQFLALSIAERLSALPSYKVCFNCFRRGHYSTNCKKSGCKICKRKHHTIIHCTDFKQKPLIDNAADRKNVHEQPKPETIPTPTSSNADVALAARISARSHTSSPSDVLLSTALVRCYDVHNKEYIARALLDSGSSSCLVTEKLCKQLNLPFTKVDRSICGINNSLSHIGKMCSVRIKSLSESHSFDLQCFVLPTITDNVPARQIDLRYLNIPTDLHLADPNFHTPAEIDLIIGADLFWSLLGSQKLSLGHKQPILYETRLGWLISGPINSGYNNMSNKSLMCNFTKLDIDQLSHRSRDVDDIQNQLTRFWQLEEVCHQSSTYSAEEQHCEDHFVKNTVRLGDGRFSVKIPLKESSEVLGDSLQRAKRCFLSIERRNQSQPSLNKMYKDFMSEYISLGHMSECVSDENKTNYFIPHHGVLRESSTTTKLRVVFNASAPSTSGISLNNIQMVGPTVQDDLLSILIRFRMYKYVLSADVEKMYRQVSVHPSDRHLQQIIWRDDSSSPLKVYELNTVTYGTASAPFLATRCLKQIGIECSDKEVSEVIIHDFYVDDLLTGTDQLDKALSLRDKISQALASACMPLRKWKSNEPALLFDSQTQSPVNLNIEGADLNKTLGLNWLTQSDELCFPINLPPKIDNTKRDMLAVIARVFDPLGLLAPCVIKLKILLQSLWLKRLAWDEQLPADVGTAWANIMNTISALSSLRIPRRVVCDFYKEMEMHIFTDASERAYGAAVYIRSVDKDGQVFVQLLMAKSRVSPIKPVTIPRLELCAALVGARIYEKIIGSLRIQASNVVFWTDSMIVLGWLKMLPVKLNTFVRNRVAEIIDKTDPYTWRHVPTNDNPADLLSRGVDANDMQSTNIWWSGPTFLQQDSCSWPCTPGSTDDLPELPELKMNVALHINVNCENTNEGIIDFKRFSNFMRLQRTIAYVLRFINACRKKSNQTIHLSNDELQNALNLIIIQSQKESFPEYQLLKNNKNLPHKNQLLKWNVFLDENQIMRVGGRLQNSDYPFDKKNPILLQSTHYFTKLLFKFEHVKLLHAGPQLLLATIRETYWPLGGRNLAKMSYRQCIRCQRLKGQTLVPQMGNLPSSRLSPADYPFQNVGVDYAGPIMSASRQGRGCRLVKVYIAIFVCFTTKAVHLELVGDLTSQTFLMALRRFMSRRGKPLNIYSDNGTSFVGAYNEISNFLKSSCDSLSEQVASDGIKFHFIPVYAAHFGGIWEGSVKSTKFHLVRVLGNCKLTYEELNTTLVQIEAILNSRPLTPLSSDPEDLMPLTPAHFLVGRPLTSLPVQDIRDHSTHHLTRHQRVEQIRQHFWERWNKEYVSELQQRVKWHKNKDSLKLNSLVVIKEDNLPPLKWRLGRIVALHPGKDGISRVADIRTSTGVVRRAFPKICVLVEDFC</sequence>
<keyword evidence="1" id="KW-0479">Metal-binding</keyword>
<keyword evidence="1" id="KW-0863">Zinc-finger</keyword>
<evidence type="ECO:0000259" key="2">
    <source>
        <dbReference type="PROSITE" id="PS50158"/>
    </source>
</evidence>
<dbReference type="InterPro" id="IPR012337">
    <property type="entry name" value="RNaseH-like_sf"/>
</dbReference>
<dbReference type="InterPro" id="IPR021109">
    <property type="entry name" value="Peptidase_aspartic_dom_sf"/>
</dbReference>
<dbReference type="GO" id="GO:0042575">
    <property type="term" value="C:DNA polymerase complex"/>
    <property type="evidence" value="ECO:0007669"/>
    <property type="project" value="UniProtKB-ARBA"/>
</dbReference>
<organism evidence="4 5">
    <name type="scientific">Loxostege sticticalis</name>
    <name type="common">Beet webworm moth</name>
    <dbReference type="NCBI Taxonomy" id="481309"/>
    <lineage>
        <taxon>Eukaryota</taxon>
        <taxon>Metazoa</taxon>
        <taxon>Ecdysozoa</taxon>
        <taxon>Arthropoda</taxon>
        <taxon>Hexapoda</taxon>
        <taxon>Insecta</taxon>
        <taxon>Pterygota</taxon>
        <taxon>Neoptera</taxon>
        <taxon>Endopterygota</taxon>
        <taxon>Lepidoptera</taxon>
        <taxon>Glossata</taxon>
        <taxon>Ditrysia</taxon>
        <taxon>Pyraloidea</taxon>
        <taxon>Crambidae</taxon>
        <taxon>Pyraustinae</taxon>
        <taxon>Loxostege</taxon>
    </lineage>
</organism>
<dbReference type="PROSITE" id="PS50994">
    <property type="entry name" value="INTEGRASE"/>
    <property type="match status" value="1"/>
</dbReference>
<dbReference type="InterPro" id="IPR001878">
    <property type="entry name" value="Znf_CCHC"/>
</dbReference>
<feature type="domain" description="Integrase catalytic" evidence="3">
    <location>
        <begin position="1430"/>
        <end position="1619"/>
    </location>
</feature>
<dbReference type="Pfam" id="PF03564">
    <property type="entry name" value="DUF1759"/>
    <property type="match status" value="1"/>
</dbReference>
<dbReference type="InterPro" id="IPR040676">
    <property type="entry name" value="DUF5641"/>
</dbReference>
<dbReference type="SMART" id="SM00343">
    <property type="entry name" value="ZnF_C2HC"/>
    <property type="match status" value="2"/>
</dbReference>
<dbReference type="GO" id="GO:0008270">
    <property type="term" value="F:zinc ion binding"/>
    <property type="evidence" value="ECO:0007669"/>
    <property type="project" value="UniProtKB-KW"/>
</dbReference>
<dbReference type="Pfam" id="PF18701">
    <property type="entry name" value="DUF5641"/>
    <property type="match status" value="1"/>
</dbReference>
<comment type="caution">
    <text evidence="4">The sequence shown here is derived from an EMBL/GenBank/DDBJ whole genome shotgun (WGS) entry which is preliminary data.</text>
</comment>
<dbReference type="InterPro" id="IPR036397">
    <property type="entry name" value="RNaseH_sf"/>
</dbReference>
<dbReference type="InterPro" id="IPR008042">
    <property type="entry name" value="Retrotrans_Pao"/>
</dbReference>
<dbReference type="Gene3D" id="2.40.70.10">
    <property type="entry name" value="Acid Proteases"/>
    <property type="match status" value="1"/>
</dbReference>
<dbReference type="PANTHER" id="PTHR47331">
    <property type="entry name" value="PHD-TYPE DOMAIN-CONTAINING PROTEIN"/>
    <property type="match status" value="1"/>
</dbReference>
<proteinExistence type="predicted"/>
<dbReference type="Pfam" id="PF00078">
    <property type="entry name" value="RVT_1"/>
    <property type="match status" value="1"/>
</dbReference>
<dbReference type="SUPFAM" id="SSF53098">
    <property type="entry name" value="Ribonuclease H-like"/>
    <property type="match status" value="1"/>
</dbReference>
<accession>A0ABD0TR48</accession>
<dbReference type="EMBL" id="JBEDNZ010000002">
    <property type="protein sequence ID" value="KAL0851648.1"/>
    <property type="molecule type" value="Genomic_DNA"/>
</dbReference>
<gene>
    <name evidence="4" type="ORF">ABMA28_007420</name>
</gene>
<dbReference type="InterPro" id="IPR036875">
    <property type="entry name" value="Znf_CCHC_sf"/>
</dbReference>
<dbReference type="SUPFAM" id="SSF57756">
    <property type="entry name" value="Retrovirus zinc finger-like domains"/>
    <property type="match status" value="1"/>
</dbReference>
<evidence type="ECO:0000256" key="1">
    <source>
        <dbReference type="PROSITE-ProRule" id="PRU00047"/>
    </source>
</evidence>
<dbReference type="SUPFAM" id="SSF56672">
    <property type="entry name" value="DNA/RNA polymerases"/>
    <property type="match status" value="1"/>
</dbReference>
<reference evidence="4 5" key="1">
    <citation type="submission" date="2024-06" db="EMBL/GenBank/DDBJ databases">
        <title>A chromosome-level genome assembly of beet webworm, Loxostege sticticalis.</title>
        <authorList>
            <person name="Zhang Y."/>
        </authorList>
    </citation>
    <scope>NUCLEOTIDE SEQUENCE [LARGE SCALE GENOMIC DNA]</scope>
    <source>
        <strain evidence="4">AQ028</strain>
        <tissue evidence="4">Male pupae</tissue>
    </source>
</reference>
<dbReference type="Gene3D" id="3.30.420.10">
    <property type="entry name" value="Ribonuclease H-like superfamily/Ribonuclease H"/>
    <property type="match status" value="1"/>
</dbReference>
<evidence type="ECO:0008006" key="6">
    <source>
        <dbReference type="Google" id="ProtNLM"/>
    </source>
</evidence>
<dbReference type="InterPro" id="IPR001584">
    <property type="entry name" value="Integrase_cat-core"/>
</dbReference>
<dbReference type="CDD" id="cd00303">
    <property type="entry name" value="retropepsin_like"/>
    <property type="match status" value="1"/>
</dbReference>
<dbReference type="InterPro" id="IPR005312">
    <property type="entry name" value="DUF1759"/>
</dbReference>
<keyword evidence="1" id="KW-0862">Zinc</keyword>
<evidence type="ECO:0000259" key="3">
    <source>
        <dbReference type="PROSITE" id="PS50994"/>
    </source>
</evidence>
<feature type="domain" description="CCHC-type" evidence="2">
    <location>
        <begin position="358"/>
        <end position="373"/>
    </location>
</feature>
<dbReference type="InterPro" id="IPR043502">
    <property type="entry name" value="DNA/RNA_pol_sf"/>
</dbReference>
<name>A0ABD0TR48_LOXSC</name>
<protein>
    <recommendedName>
        <fullName evidence="6">Endonuclease</fullName>
    </recommendedName>
</protein>
<dbReference type="GO" id="GO:0071897">
    <property type="term" value="P:DNA biosynthetic process"/>
    <property type="evidence" value="ECO:0007669"/>
    <property type="project" value="UniProtKB-ARBA"/>
</dbReference>
<dbReference type="Proteomes" id="UP001549921">
    <property type="component" value="Unassembled WGS sequence"/>
</dbReference>
<dbReference type="InterPro" id="IPR000477">
    <property type="entry name" value="RT_dom"/>
</dbReference>
<evidence type="ECO:0000313" key="5">
    <source>
        <dbReference type="Proteomes" id="UP001549921"/>
    </source>
</evidence>
<dbReference type="PROSITE" id="PS50158">
    <property type="entry name" value="ZF_CCHC"/>
    <property type="match status" value="1"/>
</dbReference>
<dbReference type="Pfam" id="PF05380">
    <property type="entry name" value="Peptidase_A17"/>
    <property type="match status" value="1"/>
</dbReference>
<dbReference type="CDD" id="cd01644">
    <property type="entry name" value="RT_pepA17"/>
    <property type="match status" value="1"/>
</dbReference>
<evidence type="ECO:0000313" key="4">
    <source>
        <dbReference type="EMBL" id="KAL0851648.1"/>
    </source>
</evidence>